<evidence type="ECO:0000313" key="2">
    <source>
        <dbReference type="Proteomes" id="UP000499080"/>
    </source>
</evidence>
<protein>
    <submittedName>
        <fullName evidence="1">Uncharacterized protein</fullName>
    </submittedName>
</protein>
<organism evidence="1 2">
    <name type="scientific">Araneus ventricosus</name>
    <name type="common">Orbweaver spider</name>
    <name type="synonym">Epeira ventricosa</name>
    <dbReference type="NCBI Taxonomy" id="182803"/>
    <lineage>
        <taxon>Eukaryota</taxon>
        <taxon>Metazoa</taxon>
        <taxon>Ecdysozoa</taxon>
        <taxon>Arthropoda</taxon>
        <taxon>Chelicerata</taxon>
        <taxon>Arachnida</taxon>
        <taxon>Araneae</taxon>
        <taxon>Araneomorphae</taxon>
        <taxon>Entelegynae</taxon>
        <taxon>Araneoidea</taxon>
        <taxon>Araneidae</taxon>
        <taxon>Araneus</taxon>
    </lineage>
</organism>
<gene>
    <name evidence="1" type="ORF">AVEN_238346_1</name>
</gene>
<evidence type="ECO:0000313" key="1">
    <source>
        <dbReference type="EMBL" id="GBO23022.1"/>
    </source>
</evidence>
<accession>A0A4Y2VEL0</accession>
<name>A0A4Y2VEL0_ARAVE</name>
<keyword evidence="2" id="KW-1185">Reference proteome</keyword>
<sequence>MFLLFSIYSSLTDIDKAYFFASTNHLQETIVVKNGGAQRTKEVPHSLLYPSVLWKFPLKLTSMLVLQMGADEFHADHSTERMQ</sequence>
<reference evidence="1 2" key="1">
    <citation type="journal article" date="2019" name="Sci. Rep.">
        <title>Orb-weaving spider Araneus ventricosus genome elucidates the spidroin gene catalogue.</title>
        <authorList>
            <person name="Kono N."/>
            <person name="Nakamura H."/>
            <person name="Ohtoshi R."/>
            <person name="Moran D.A.P."/>
            <person name="Shinohara A."/>
            <person name="Yoshida Y."/>
            <person name="Fujiwara M."/>
            <person name="Mori M."/>
            <person name="Tomita M."/>
            <person name="Arakawa K."/>
        </authorList>
    </citation>
    <scope>NUCLEOTIDE SEQUENCE [LARGE SCALE GENOMIC DNA]</scope>
</reference>
<proteinExistence type="predicted"/>
<dbReference type="Proteomes" id="UP000499080">
    <property type="component" value="Unassembled WGS sequence"/>
</dbReference>
<dbReference type="EMBL" id="BGPR01046074">
    <property type="protein sequence ID" value="GBO23022.1"/>
    <property type="molecule type" value="Genomic_DNA"/>
</dbReference>
<dbReference type="AlphaFoldDB" id="A0A4Y2VEL0"/>
<comment type="caution">
    <text evidence="1">The sequence shown here is derived from an EMBL/GenBank/DDBJ whole genome shotgun (WGS) entry which is preliminary data.</text>
</comment>